<protein>
    <submittedName>
        <fullName evidence="2">Ethanolamine utilization protein EutP</fullName>
    </submittedName>
</protein>
<proteinExistence type="inferred from homology"/>
<dbReference type="InterPro" id="IPR027417">
    <property type="entry name" value="P-loop_NTPase"/>
</dbReference>
<evidence type="ECO:0000313" key="3">
    <source>
        <dbReference type="Proteomes" id="UP000198948"/>
    </source>
</evidence>
<sequence length="142" mass="15625">MKKVMFIGSIGCGKTTLCQRIEGAELSYHKTQAVQFHADMIDTPGEFIQHRQYYSALTVTSTEAEVVALLASVSEKEQVFAPLFATLFAKPTIGIVTKIDLAASEADIIEAEKRLYLAGAKVVFRVSSYEDAGIKELVDYLQ</sequence>
<dbReference type="AlphaFoldDB" id="A0A1H9U4B5"/>
<dbReference type="RefSeq" id="WP_092653723.1">
    <property type="nucleotide sequence ID" value="NZ_FOHA01000021.1"/>
</dbReference>
<evidence type="ECO:0000256" key="1">
    <source>
        <dbReference type="PIRNR" id="PIRNR036409"/>
    </source>
</evidence>
<reference evidence="2 3" key="1">
    <citation type="submission" date="2016-10" db="EMBL/GenBank/DDBJ databases">
        <authorList>
            <person name="de Groot N.N."/>
        </authorList>
    </citation>
    <scope>NUCLEOTIDE SEQUENCE [LARGE SCALE GENOMIC DNA]</scope>
    <source>
        <strain evidence="2 3">DSM 13760</strain>
    </source>
</reference>
<keyword evidence="3" id="KW-1185">Reference proteome</keyword>
<dbReference type="PANTHER" id="PTHR40453">
    <property type="entry name" value="PROTEIN YOEF"/>
    <property type="match status" value="1"/>
</dbReference>
<organism evidence="2 3">
    <name type="scientific">Isobaculum melis</name>
    <dbReference type="NCBI Taxonomy" id="142588"/>
    <lineage>
        <taxon>Bacteria</taxon>
        <taxon>Bacillati</taxon>
        <taxon>Bacillota</taxon>
        <taxon>Bacilli</taxon>
        <taxon>Lactobacillales</taxon>
        <taxon>Carnobacteriaceae</taxon>
        <taxon>Isobaculum</taxon>
    </lineage>
</organism>
<dbReference type="GO" id="GO:0005524">
    <property type="term" value="F:ATP binding"/>
    <property type="evidence" value="ECO:0007669"/>
    <property type="project" value="UniProtKB-UniRule"/>
</dbReference>
<name>A0A1H9U4B5_9LACT</name>
<dbReference type="Pfam" id="PF10662">
    <property type="entry name" value="PduV-EutP"/>
    <property type="match status" value="1"/>
</dbReference>
<accession>A0A1H9U4B5</accession>
<dbReference type="PIRSF" id="PIRSF036409">
    <property type="entry name" value="EutP_PduV"/>
    <property type="match status" value="1"/>
</dbReference>
<dbReference type="GO" id="GO:0006576">
    <property type="term" value="P:biogenic amine metabolic process"/>
    <property type="evidence" value="ECO:0007669"/>
    <property type="project" value="InterPro"/>
</dbReference>
<dbReference type="Gene3D" id="3.40.50.300">
    <property type="entry name" value="P-loop containing nucleotide triphosphate hydrolases"/>
    <property type="match status" value="1"/>
</dbReference>
<dbReference type="SUPFAM" id="SSF52540">
    <property type="entry name" value="P-loop containing nucleoside triphosphate hydrolases"/>
    <property type="match status" value="1"/>
</dbReference>
<comment type="similarity">
    <text evidence="1">Belongs to the EutP/PduV family.</text>
</comment>
<gene>
    <name evidence="2" type="ORF">SAMN04488559_12125</name>
</gene>
<dbReference type="STRING" id="142588.SAMN04488559_12125"/>
<dbReference type="EMBL" id="FOHA01000021">
    <property type="protein sequence ID" value="SES04162.1"/>
    <property type="molecule type" value="Genomic_DNA"/>
</dbReference>
<dbReference type="InterPro" id="IPR012381">
    <property type="entry name" value="EutP_PduV"/>
</dbReference>
<dbReference type="NCBIfam" id="TIGR02528">
    <property type="entry name" value="EutP"/>
    <property type="match status" value="1"/>
</dbReference>
<dbReference type="Proteomes" id="UP000198948">
    <property type="component" value="Unassembled WGS sequence"/>
</dbReference>
<keyword evidence="1" id="KW-0547">Nucleotide-binding</keyword>
<dbReference type="PANTHER" id="PTHR40453:SF1">
    <property type="entry name" value="PROTEIN YOEF"/>
    <property type="match status" value="1"/>
</dbReference>
<dbReference type="OrthoDB" id="6179at2"/>
<evidence type="ECO:0000313" key="2">
    <source>
        <dbReference type="EMBL" id="SES04162.1"/>
    </source>
</evidence>
<dbReference type="CDD" id="cd00882">
    <property type="entry name" value="Ras_like_GTPase"/>
    <property type="match status" value="1"/>
</dbReference>